<evidence type="ECO:0000256" key="1">
    <source>
        <dbReference type="SAM" id="Phobius"/>
    </source>
</evidence>
<keyword evidence="1" id="KW-0812">Transmembrane</keyword>
<organism evidence="3 4">
    <name type="scientific">Toxocara canis</name>
    <name type="common">Canine roundworm</name>
    <dbReference type="NCBI Taxonomy" id="6265"/>
    <lineage>
        <taxon>Eukaryota</taxon>
        <taxon>Metazoa</taxon>
        <taxon>Ecdysozoa</taxon>
        <taxon>Nematoda</taxon>
        <taxon>Chromadorea</taxon>
        <taxon>Rhabditida</taxon>
        <taxon>Spirurina</taxon>
        <taxon>Ascaridomorpha</taxon>
        <taxon>Ascaridoidea</taxon>
        <taxon>Toxocaridae</taxon>
        <taxon>Toxocara</taxon>
    </lineage>
</organism>
<keyword evidence="1" id="KW-0472">Membrane</keyword>
<dbReference type="Proteomes" id="UP000031036">
    <property type="component" value="Unassembled WGS sequence"/>
</dbReference>
<dbReference type="PANTHER" id="PTHR34721">
    <property type="entry name" value="PROTEIN CBG09734"/>
    <property type="match status" value="1"/>
</dbReference>
<feature type="chain" id="PRO_5002079222" evidence="2">
    <location>
        <begin position="18"/>
        <end position="123"/>
    </location>
</feature>
<evidence type="ECO:0000313" key="3">
    <source>
        <dbReference type="EMBL" id="KHN73411.1"/>
    </source>
</evidence>
<gene>
    <name evidence="3" type="ORF">Tcan_03338</name>
</gene>
<accession>A0A0B2UQY7</accession>
<comment type="caution">
    <text evidence="3">The sequence shown here is derived from an EMBL/GenBank/DDBJ whole genome shotgun (WGS) entry which is preliminary data.</text>
</comment>
<feature type="transmembrane region" description="Helical" evidence="1">
    <location>
        <begin position="101"/>
        <end position="120"/>
    </location>
</feature>
<keyword evidence="2" id="KW-0732">Signal</keyword>
<proteinExistence type="predicted"/>
<dbReference type="InterPro" id="IPR045860">
    <property type="entry name" value="Snake_toxin-like_sf"/>
</dbReference>
<dbReference type="SUPFAM" id="SSF57302">
    <property type="entry name" value="Snake toxin-like"/>
    <property type="match status" value="1"/>
</dbReference>
<sequence>MLKKLLTILLIAKGCSALECYAGQLSFGYMGVAGGFELIRCGFGSQFCFKRVFQDQYRGGRVIEKSCDISGQCYTTGNGCYYNPDSATEFCCCASNYCNGSTTSCLSIILMIFLSFIVFVRVF</sequence>
<protein>
    <submittedName>
        <fullName evidence="3">Uncharacterized protein</fullName>
    </submittedName>
</protein>
<evidence type="ECO:0000256" key="2">
    <source>
        <dbReference type="SAM" id="SignalP"/>
    </source>
</evidence>
<dbReference type="AlphaFoldDB" id="A0A0B2UQY7"/>
<dbReference type="PANTHER" id="PTHR34721:SF3">
    <property type="entry name" value="ACTIVIN_RECP DOMAIN-CONTAINING PROTEIN-RELATED"/>
    <property type="match status" value="1"/>
</dbReference>
<keyword evidence="4" id="KW-1185">Reference proteome</keyword>
<feature type="signal peptide" evidence="2">
    <location>
        <begin position="1"/>
        <end position="17"/>
    </location>
</feature>
<dbReference type="OMA" id="CPAASNF"/>
<name>A0A0B2UQY7_TOXCA</name>
<evidence type="ECO:0000313" key="4">
    <source>
        <dbReference type="Proteomes" id="UP000031036"/>
    </source>
</evidence>
<dbReference type="EMBL" id="JPKZ01003115">
    <property type="protein sequence ID" value="KHN73411.1"/>
    <property type="molecule type" value="Genomic_DNA"/>
</dbReference>
<keyword evidence="1" id="KW-1133">Transmembrane helix</keyword>
<reference evidence="3 4" key="1">
    <citation type="submission" date="2014-11" db="EMBL/GenBank/DDBJ databases">
        <title>Genetic blueprint of the zoonotic pathogen Toxocara canis.</title>
        <authorList>
            <person name="Zhu X.-Q."/>
            <person name="Korhonen P.K."/>
            <person name="Cai H."/>
            <person name="Young N.D."/>
            <person name="Nejsum P."/>
            <person name="von Samson-Himmelstjerna G."/>
            <person name="Boag P.R."/>
            <person name="Tan P."/>
            <person name="Li Q."/>
            <person name="Min J."/>
            <person name="Yang Y."/>
            <person name="Wang X."/>
            <person name="Fang X."/>
            <person name="Hall R.S."/>
            <person name="Hofmann A."/>
            <person name="Sternberg P.W."/>
            <person name="Jex A.R."/>
            <person name="Gasser R.B."/>
        </authorList>
    </citation>
    <scope>NUCLEOTIDE SEQUENCE [LARGE SCALE GENOMIC DNA]</scope>
    <source>
        <strain evidence="3">PN_DK_2014</strain>
    </source>
</reference>